<name>A0A975YIJ7_9PROT</name>
<feature type="domain" description="SAF" evidence="3">
    <location>
        <begin position="14"/>
        <end position="83"/>
    </location>
</feature>
<dbReference type="PANTHER" id="PTHR30536:SF5">
    <property type="entry name" value="ALTRONATE DEHYDRATASE"/>
    <property type="match status" value="1"/>
</dbReference>
<keyword evidence="2" id="KW-0456">Lyase</keyword>
<proteinExistence type="inferred from homology"/>
<dbReference type="InterPro" id="IPR048332">
    <property type="entry name" value="GD_AH_C"/>
</dbReference>
<dbReference type="PANTHER" id="PTHR30536">
    <property type="entry name" value="ALTRONATE/GALACTARATE DEHYDRATASE"/>
    <property type="match status" value="1"/>
</dbReference>
<dbReference type="Pfam" id="PF08666">
    <property type="entry name" value="SAF"/>
    <property type="match status" value="1"/>
</dbReference>
<dbReference type="SMART" id="SM00858">
    <property type="entry name" value="SAF"/>
    <property type="match status" value="1"/>
</dbReference>
<reference evidence="4" key="1">
    <citation type="submission" date="2021-06" db="EMBL/GenBank/DDBJ databases">
        <title>Elioraea tepida, sp. nov., a moderately thermophilic aerobic anoxygenic phototrophic bacterium isolated from an alkaline siliceous hot spring mat community in Yellowstone National Park, WY, USA.</title>
        <authorList>
            <person name="Saini M.K."/>
            <person name="Yoshida S."/>
            <person name="Sebastian A."/>
            <person name="Hirose S."/>
            <person name="Hara E."/>
            <person name="Tamaki H."/>
            <person name="Soulier N.T."/>
            <person name="Albert I."/>
            <person name="Hanada S."/>
            <person name="Bryant D.A."/>
            <person name="Tank M."/>
        </authorList>
    </citation>
    <scope>NUCLEOTIDE SEQUENCE</scope>
    <source>
        <strain evidence="4">MS-P2</strain>
    </source>
</reference>
<dbReference type="KEGG" id="elio:KO353_11270"/>
<dbReference type="InterPro" id="IPR007392">
    <property type="entry name" value="GD_AH_second"/>
</dbReference>
<dbReference type="RefSeq" id="WP_218284808.1">
    <property type="nucleotide sequence ID" value="NZ_CP076448.1"/>
</dbReference>
<dbReference type="InterPro" id="IPR052172">
    <property type="entry name" value="UxaA_altronate/galactarate_dh"/>
</dbReference>
<evidence type="ECO:0000313" key="4">
    <source>
        <dbReference type="EMBL" id="QXM23875.1"/>
    </source>
</evidence>
<dbReference type="Pfam" id="PF20629">
    <property type="entry name" value="GD_AH_C"/>
    <property type="match status" value="1"/>
</dbReference>
<dbReference type="CDD" id="cd11613">
    <property type="entry name" value="SAF_AH_GD"/>
    <property type="match status" value="1"/>
</dbReference>
<dbReference type="EMBL" id="CP076448">
    <property type="protein sequence ID" value="QXM23875.1"/>
    <property type="molecule type" value="Genomic_DNA"/>
</dbReference>
<evidence type="ECO:0000259" key="3">
    <source>
        <dbReference type="SMART" id="SM00858"/>
    </source>
</evidence>
<dbReference type="AlphaFoldDB" id="A0A975YIJ7"/>
<evidence type="ECO:0000256" key="1">
    <source>
        <dbReference type="ARBA" id="ARBA00010986"/>
    </source>
</evidence>
<evidence type="ECO:0000313" key="5">
    <source>
        <dbReference type="Proteomes" id="UP000694001"/>
    </source>
</evidence>
<dbReference type="InterPro" id="IPR044144">
    <property type="entry name" value="SAF_UxaA/GarD"/>
</dbReference>
<evidence type="ECO:0000256" key="2">
    <source>
        <dbReference type="ARBA" id="ARBA00023239"/>
    </source>
</evidence>
<dbReference type="Pfam" id="PF04295">
    <property type="entry name" value="GD_AH_second"/>
    <property type="match status" value="1"/>
</dbReference>
<keyword evidence="5" id="KW-1185">Reference proteome</keyword>
<dbReference type="Proteomes" id="UP000694001">
    <property type="component" value="Chromosome"/>
</dbReference>
<organism evidence="4 5">
    <name type="scientific">Elioraea tepida</name>
    <dbReference type="NCBI Taxonomy" id="2843330"/>
    <lineage>
        <taxon>Bacteria</taxon>
        <taxon>Pseudomonadati</taxon>
        <taxon>Pseudomonadota</taxon>
        <taxon>Alphaproteobacteria</taxon>
        <taxon>Acetobacterales</taxon>
        <taxon>Elioraeaceae</taxon>
        <taxon>Elioraea</taxon>
    </lineage>
</organism>
<comment type="similarity">
    <text evidence="1">Belongs to the UxaA family.</text>
</comment>
<dbReference type="GO" id="GO:0019698">
    <property type="term" value="P:D-galacturonate catabolic process"/>
    <property type="evidence" value="ECO:0007669"/>
    <property type="project" value="TreeGrafter"/>
</dbReference>
<dbReference type="InterPro" id="IPR013974">
    <property type="entry name" value="SAF"/>
</dbReference>
<gene>
    <name evidence="4" type="ORF">KO353_11270</name>
</gene>
<protein>
    <submittedName>
        <fullName evidence="4">Altronate dehydratase family protein</fullName>
    </submittedName>
</protein>
<accession>A0A975YIJ7</accession>
<dbReference type="GO" id="GO:0016829">
    <property type="term" value="F:lyase activity"/>
    <property type="evidence" value="ECO:0007669"/>
    <property type="project" value="UniProtKB-KW"/>
</dbReference>
<sequence>MPTPPLAIRLHPADGVVIARTDILAGTPIPGENVTALARIPPGHKIATRAHAEGEPVRRYGQIIGVATRPIAPGEHVHSHNLGMGDHAKDYAFCSEAKPTDYVATPATFQGIVRPDGRVATRNYIGVLTTVNCSATVAQYVADAFRRNPFTGHDPLADFPNVDGVVALTHKTGCGMNDGEPLRLLRRTLAGYARHPNFAAIIVLGLGCEVNQIPGLMEEGKLEGRPRVRALTIQATGGTPKTVAKGVEFVREVLAEANAQGVRTSVPASHLCVALQCGGSDGYSGISANPALGAASDLVVRHGGTVILSETPETYGAEHLLTRRAVSEAVGRKLVDLMDWWEEYTRRNGGELDDNPSPGNKAGGLTTILEKSLGAMAKAGTTNLVEVYRYAEPVTAKGFVFMDTPGYDPVAATGQVAGGANIVCFTTGRGSVYGCKPAPSIKLATNTPMFRRMEDDMDINCGTVIDGDESVAECGQRIFDHILRVASGERTKSEQWGFGAEEFAPWVQGATM</sequence>